<keyword evidence="3" id="KW-1185">Reference proteome</keyword>
<accession>A0A512PDE5</accession>
<reference evidence="2 3" key="1">
    <citation type="submission" date="2019-07" db="EMBL/GenBank/DDBJ databases">
        <title>Whole genome shotgun sequence of Cellulomonas soli NBRC 109434.</title>
        <authorList>
            <person name="Hosoyama A."/>
            <person name="Uohara A."/>
            <person name="Ohji S."/>
            <person name="Ichikawa N."/>
        </authorList>
    </citation>
    <scope>NUCLEOTIDE SEQUENCE [LARGE SCALE GENOMIC DNA]</scope>
    <source>
        <strain evidence="2 3">NBRC 109434</strain>
    </source>
</reference>
<organism evidence="2 3">
    <name type="scientific">Cellulomonas soli</name>
    <dbReference type="NCBI Taxonomy" id="931535"/>
    <lineage>
        <taxon>Bacteria</taxon>
        <taxon>Bacillati</taxon>
        <taxon>Actinomycetota</taxon>
        <taxon>Actinomycetes</taxon>
        <taxon>Micrococcales</taxon>
        <taxon>Cellulomonadaceae</taxon>
        <taxon>Cellulomonas</taxon>
    </lineage>
</organism>
<protein>
    <submittedName>
        <fullName evidence="2">Uncharacterized protein</fullName>
    </submittedName>
</protein>
<feature type="region of interest" description="Disordered" evidence="1">
    <location>
        <begin position="35"/>
        <end position="78"/>
    </location>
</feature>
<comment type="caution">
    <text evidence="2">The sequence shown here is derived from an EMBL/GenBank/DDBJ whole genome shotgun (WGS) entry which is preliminary data.</text>
</comment>
<dbReference type="Proteomes" id="UP000321798">
    <property type="component" value="Unassembled WGS sequence"/>
</dbReference>
<proteinExistence type="predicted"/>
<evidence type="ECO:0000313" key="3">
    <source>
        <dbReference type="Proteomes" id="UP000321798"/>
    </source>
</evidence>
<evidence type="ECO:0000313" key="2">
    <source>
        <dbReference type="EMBL" id="GEP69142.1"/>
    </source>
</evidence>
<dbReference type="EMBL" id="BKAL01000006">
    <property type="protein sequence ID" value="GEP69142.1"/>
    <property type="molecule type" value="Genomic_DNA"/>
</dbReference>
<sequence length="78" mass="8518">MCCVIGSVLFIAIAWCTRTFRVRVLGRQPAAPERWRLGVEDGTGATRRARSATADDERSRPTSGAILGDREDEPAASR</sequence>
<evidence type="ECO:0000256" key="1">
    <source>
        <dbReference type="SAM" id="MobiDB-lite"/>
    </source>
</evidence>
<dbReference type="AlphaFoldDB" id="A0A512PDE5"/>
<name>A0A512PDE5_9CELL</name>
<gene>
    <name evidence="2" type="ORF">CSO01_18570</name>
</gene>